<dbReference type="PANTHER" id="PTHR12934:SF11">
    <property type="entry name" value="LARGE RIBOSOMAL SUBUNIT PROTEIN UL15M"/>
    <property type="match status" value="1"/>
</dbReference>
<gene>
    <name evidence="4 8" type="primary">rplO</name>
    <name evidence="8" type="ORF">DDT42_00519</name>
</gene>
<dbReference type="Gene3D" id="3.100.10.10">
    <property type="match status" value="1"/>
</dbReference>
<keyword evidence="3 4" id="KW-0687">Ribonucleoprotein</keyword>
<dbReference type="InterPro" id="IPR021131">
    <property type="entry name" value="Ribosomal_uL15/eL18"/>
</dbReference>
<evidence type="ECO:0000256" key="1">
    <source>
        <dbReference type="ARBA" id="ARBA00007320"/>
    </source>
</evidence>
<dbReference type="GO" id="GO:0019843">
    <property type="term" value="F:rRNA binding"/>
    <property type="evidence" value="ECO:0007669"/>
    <property type="project" value="UniProtKB-UniRule"/>
</dbReference>
<feature type="compositionally biased region" description="Gly residues" evidence="6">
    <location>
        <begin position="25"/>
        <end position="34"/>
    </location>
</feature>
<keyword evidence="4" id="KW-0694">RNA-binding</keyword>
<accession>A0A9E2F0R7</accession>
<feature type="compositionally biased region" description="Gly residues" evidence="6">
    <location>
        <begin position="45"/>
        <end position="54"/>
    </location>
</feature>
<evidence type="ECO:0000313" key="8">
    <source>
        <dbReference type="EMBL" id="MBT9144674.1"/>
    </source>
</evidence>
<dbReference type="InterPro" id="IPR030878">
    <property type="entry name" value="Ribosomal_uL15"/>
</dbReference>
<keyword evidence="4" id="KW-0699">rRNA-binding</keyword>
<protein>
    <recommendedName>
        <fullName evidence="4">Large ribosomal subunit protein uL15</fullName>
    </recommendedName>
</protein>
<dbReference type="Pfam" id="PF00828">
    <property type="entry name" value="Ribosomal_L27A"/>
    <property type="match status" value="1"/>
</dbReference>
<keyword evidence="2 4" id="KW-0689">Ribosomal protein</keyword>
<dbReference type="GO" id="GO:0003735">
    <property type="term" value="F:structural constituent of ribosome"/>
    <property type="evidence" value="ECO:0007669"/>
    <property type="project" value="InterPro"/>
</dbReference>
<evidence type="ECO:0000259" key="7">
    <source>
        <dbReference type="Pfam" id="PF00828"/>
    </source>
</evidence>
<sequence>MEIGLHNLKPAEGSVKAPKRVGRGSSSGHGGTSGRGHKGQKARAGGVGKPGFEGGQTPLYKRIPRYPGFRNPFSKIYEPVNIEKLNKFADDTIVGVNELFAYGLISSLKSKVKILGFGNLTKKLSVRSHAFSKTAKEKIIALGGTAEEI</sequence>
<evidence type="ECO:0000313" key="9">
    <source>
        <dbReference type="Proteomes" id="UP000811545"/>
    </source>
</evidence>
<dbReference type="HAMAP" id="MF_01341">
    <property type="entry name" value="Ribosomal_uL15"/>
    <property type="match status" value="1"/>
</dbReference>
<comment type="function">
    <text evidence="4">Binds to the 23S rRNA.</text>
</comment>
<reference evidence="8 9" key="1">
    <citation type="journal article" date="2021" name="bioRxiv">
        <title>Unique metabolic strategies in Hadean analogues reveal hints for primordial physiology.</title>
        <authorList>
            <person name="Nobu M.K."/>
            <person name="Nakai R."/>
            <person name="Tamazawa S."/>
            <person name="Mori H."/>
            <person name="Toyoda A."/>
            <person name="Ijiri A."/>
            <person name="Suzuki S."/>
            <person name="Kurokawa K."/>
            <person name="Kamagata Y."/>
            <person name="Tamaki H."/>
        </authorList>
    </citation>
    <scope>NUCLEOTIDE SEQUENCE [LARGE SCALE GENOMIC DNA]</scope>
    <source>
        <strain evidence="8">BS525</strain>
    </source>
</reference>
<comment type="subunit">
    <text evidence="4">Part of the 50S ribosomal subunit.</text>
</comment>
<dbReference type="NCBIfam" id="TIGR01071">
    <property type="entry name" value="rplO_bact"/>
    <property type="match status" value="1"/>
</dbReference>
<proteinExistence type="inferred from homology"/>
<dbReference type="SUPFAM" id="SSF52080">
    <property type="entry name" value="Ribosomal proteins L15p and L18e"/>
    <property type="match status" value="1"/>
</dbReference>
<evidence type="ECO:0000256" key="3">
    <source>
        <dbReference type="ARBA" id="ARBA00023274"/>
    </source>
</evidence>
<comment type="similarity">
    <text evidence="1 4 5">Belongs to the universal ribosomal protein uL15 family.</text>
</comment>
<evidence type="ECO:0000256" key="5">
    <source>
        <dbReference type="RuleBase" id="RU003888"/>
    </source>
</evidence>
<dbReference type="InterPro" id="IPR036227">
    <property type="entry name" value="Ribosomal_uL15/eL18_sf"/>
</dbReference>
<dbReference type="EMBL" id="QLTW01000016">
    <property type="protein sequence ID" value="MBT9144674.1"/>
    <property type="molecule type" value="Genomic_DNA"/>
</dbReference>
<dbReference type="PANTHER" id="PTHR12934">
    <property type="entry name" value="50S RIBOSOMAL PROTEIN L15"/>
    <property type="match status" value="1"/>
</dbReference>
<dbReference type="PROSITE" id="PS00475">
    <property type="entry name" value="RIBOSOMAL_L15"/>
    <property type="match status" value="1"/>
</dbReference>
<name>A0A9E2F0R7_PSYF1</name>
<evidence type="ECO:0000256" key="4">
    <source>
        <dbReference type="HAMAP-Rule" id="MF_01341"/>
    </source>
</evidence>
<dbReference type="Proteomes" id="UP000811545">
    <property type="component" value="Unassembled WGS sequence"/>
</dbReference>
<dbReference type="InterPro" id="IPR005749">
    <property type="entry name" value="Ribosomal_uL15_bac-type"/>
</dbReference>
<dbReference type="GO" id="GO:0006412">
    <property type="term" value="P:translation"/>
    <property type="evidence" value="ECO:0007669"/>
    <property type="project" value="UniProtKB-UniRule"/>
</dbReference>
<organism evidence="8 9">
    <name type="scientific">Psychracetigena formicireducens</name>
    <dbReference type="NCBI Taxonomy" id="2986056"/>
    <lineage>
        <taxon>Bacteria</taxon>
        <taxon>Bacillati</taxon>
        <taxon>Candidatus Lithacetigenota</taxon>
        <taxon>Candidatus Psychracetigena</taxon>
    </lineage>
</organism>
<dbReference type="GO" id="GO:0022625">
    <property type="term" value="C:cytosolic large ribosomal subunit"/>
    <property type="evidence" value="ECO:0007669"/>
    <property type="project" value="TreeGrafter"/>
</dbReference>
<dbReference type="AlphaFoldDB" id="A0A9E2F0R7"/>
<dbReference type="InterPro" id="IPR001196">
    <property type="entry name" value="Ribosomal_uL15_CS"/>
</dbReference>
<evidence type="ECO:0000256" key="2">
    <source>
        <dbReference type="ARBA" id="ARBA00022980"/>
    </source>
</evidence>
<evidence type="ECO:0000256" key="6">
    <source>
        <dbReference type="SAM" id="MobiDB-lite"/>
    </source>
</evidence>
<feature type="region of interest" description="Disordered" evidence="6">
    <location>
        <begin position="1"/>
        <end position="59"/>
    </location>
</feature>
<comment type="caution">
    <text evidence="8">The sequence shown here is derived from an EMBL/GenBank/DDBJ whole genome shotgun (WGS) entry which is preliminary data.</text>
</comment>
<feature type="domain" description="Large ribosomal subunit protein uL15/eL18" evidence="7">
    <location>
        <begin position="79"/>
        <end position="147"/>
    </location>
</feature>